<dbReference type="Gene3D" id="2.40.50.140">
    <property type="entry name" value="Nucleic acid-binding proteins"/>
    <property type="match status" value="1"/>
</dbReference>
<dbReference type="AlphaFoldDB" id="A0AB34K9S9"/>
<reference evidence="4 5" key="1">
    <citation type="journal article" date="2024" name="Science">
        <title>Giant polyketide synthase enzymes in the biosynthesis of giant marine polyether toxins.</title>
        <authorList>
            <person name="Fallon T.R."/>
            <person name="Shende V.V."/>
            <person name="Wierzbicki I.H."/>
            <person name="Pendleton A.L."/>
            <person name="Watervoot N.F."/>
            <person name="Auber R.P."/>
            <person name="Gonzalez D.J."/>
            <person name="Wisecaver J.H."/>
            <person name="Moore B.S."/>
        </authorList>
    </citation>
    <scope>NUCLEOTIDE SEQUENCE [LARGE SCALE GENOMIC DNA]</scope>
    <source>
        <strain evidence="4 5">12B1</strain>
    </source>
</reference>
<feature type="region of interest" description="Disordered" evidence="1">
    <location>
        <begin position="22"/>
        <end position="44"/>
    </location>
</feature>
<dbReference type="SUPFAM" id="SSF81872">
    <property type="entry name" value="BRCA2 helical domain"/>
    <property type="match status" value="1"/>
</dbReference>
<evidence type="ECO:0008006" key="6">
    <source>
        <dbReference type="Google" id="ProtNLM"/>
    </source>
</evidence>
<feature type="domain" description="BRCA2 OB1" evidence="2">
    <location>
        <begin position="296"/>
        <end position="406"/>
    </location>
</feature>
<feature type="compositionally biased region" description="Low complexity" evidence="1">
    <location>
        <begin position="809"/>
        <end position="829"/>
    </location>
</feature>
<dbReference type="PANTHER" id="PTHR11289:SF0">
    <property type="entry name" value="BREAST CANCER TYPE 2 SUSCEPTIBILITY PROTEIN"/>
    <property type="match status" value="1"/>
</dbReference>
<comment type="caution">
    <text evidence="4">The sequence shown here is derived from an EMBL/GenBank/DDBJ whole genome shotgun (WGS) entry which is preliminary data.</text>
</comment>
<organism evidence="4 5">
    <name type="scientific">Prymnesium parvum</name>
    <name type="common">Toxic golden alga</name>
    <dbReference type="NCBI Taxonomy" id="97485"/>
    <lineage>
        <taxon>Eukaryota</taxon>
        <taxon>Haptista</taxon>
        <taxon>Haptophyta</taxon>
        <taxon>Prymnesiophyceae</taxon>
        <taxon>Prymnesiales</taxon>
        <taxon>Prymnesiaceae</taxon>
        <taxon>Prymnesium</taxon>
    </lineage>
</organism>
<dbReference type="Pfam" id="PF09103">
    <property type="entry name" value="BRCA-2_OB1"/>
    <property type="match status" value="1"/>
</dbReference>
<dbReference type="InterPro" id="IPR036315">
    <property type="entry name" value="BRCA2_hlx_sf"/>
</dbReference>
<dbReference type="Proteomes" id="UP001515480">
    <property type="component" value="Unassembled WGS sequence"/>
</dbReference>
<dbReference type="GO" id="GO:0000724">
    <property type="term" value="P:double-strand break repair via homologous recombination"/>
    <property type="evidence" value="ECO:0007669"/>
    <property type="project" value="InterPro"/>
</dbReference>
<feature type="region of interest" description="Disordered" evidence="1">
    <location>
        <begin position="796"/>
        <end position="835"/>
    </location>
</feature>
<feature type="compositionally biased region" description="Acidic residues" evidence="1">
    <location>
        <begin position="485"/>
        <end position="494"/>
    </location>
</feature>
<name>A0AB34K9S9_PRYPA</name>
<feature type="compositionally biased region" description="Basic and acidic residues" evidence="1">
    <location>
        <begin position="464"/>
        <end position="484"/>
    </location>
</feature>
<evidence type="ECO:0000259" key="3">
    <source>
        <dbReference type="Pfam" id="PF09169"/>
    </source>
</evidence>
<dbReference type="InterPro" id="IPR015187">
    <property type="entry name" value="BRCA2_OB_1"/>
</dbReference>
<feature type="region of interest" description="Disordered" evidence="1">
    <location>
        <begin position="75"/>
        <end position="151"/>
    </location>
</feature>
<dbReference type="GO" id="GO:0006355">
    <property type="term" value="P:regulation of DNA-templated transcription"/>
    <property type="evidence" value="ECO:0007669"/>
    <property type="project" value="TreeGrafter"/>
</dbReference>
<protein>
    <recommendedName>
        <fullName evidence="6">BRCA2 OB1 domain-containing protein</fullName>
    </recommendedName>
</protein>
<sequence>MRARFPRGAAPELLPLDTRFQVKPPVAETMPRPLPPTVDPSIRPVQSPAAFEMIGDSPQHTGPAAVASSAPNVTLPEATTSLPHSQAPSVPQDSCASSSPSPHPWQRDSATALGQKAAALAESCPPSPHPTLPRTLPEAPPLPSSAEAPCSSHASASTLVPIAPHRVPLLRRRLTLAQLAASPPHPRQLWAEAQASASPIYRVTSTNALDFAFPAGEGVPPLGWEAQWEELKRSEAGAPHATAGWVRNHYRWIVWKLACQARCFARALDPRGFSAHAVHRQLRHRYEREFLRAERPVLRKICEGDEVAACHMVLCVAAVAAAHGAVELTDGWYSVWAKCDAPLQRQLARGRLTVGLKLRLCGTSRLGSLEHVPPWELEHSAEKPLLQLHANGTRRAQWHCRMGRCRERGFRVSLDSLQPGGGQAPIVKAMVARVYGPRVSLPRPDGKRAFVSLPHLEVLRAEAEEKEARRVEQAHSAVEGREGEGGSEESADDVVDDGLGMKAVLAEGALTWRLLLVDAAHAHSPAAPPRCQLGVLTRWGGVGDESDPPTERGEGTLLGVEVPEDKWQQQLGLGWGLQRVVSLRKGAWVPHDDRPRIALAAVAPPQPNALSPHHPAAPCGGDAFGRAVVPLGALHELQVGEEFDTVGTLVLWMDSVLTPHDGEAWCEHEERDLYLTDESSQLLCVRWTRFKAEPLPQLLLGFPLVLLNATYKGSTAFASPPGCEALLGAPTWRVHMAEANSVGKHFAIVTARATAGAAHAKLQLAALRDKADALRERNSLLGALAIELCEGRILPAAHSTPPPRPPPHASAGRAPPLASATAPAPAKHPLVCSHPSESPHVLPRFTSRPEGLADFLLQSVRSSACGVSGHDIIDSAVMNFCALPSAVTRLIEELEGECSIYKDATGMYRSL</sequence>
<dbReference type="EMBL" id="JBGBPQ010000001">
    <property type="protein sequence ID" value="KAL1529254.1"/>
    <property type="molecule type" value="Genomic_DNA"/>
</dbReference>
<feature type="domain" description="Breast cancer type 2 susceptibility protein helical" evidence="3">
    <location>
        <begin position="243"/>
        <end position="289"/>
    </location>
</feature>
<dbReference type="PANTHER" id="PTHR11289">
    <property type="entry name" value="BREAST CANCER TYPE 2 SUSCEPTIBILITY PROTEIN BRCA2"/>
    <property type="match status" value="1"/>
</dbReference>
<feature type="compositionally biased region" description="Low complexity" evidence="1">
    <location>
        <begin position="110"/>
        <end position="121"/>
    </location>
</feature>
<dbReference type="InterPro" id="IPR012340">
    <property type="entry name" value="NA-bd_OB-fold"/>
</dbReference>
<evidence type="ECO:0000313" key="5">
    <source>
        <dbReference type="Proteomes" id="UP001515480"/>
    </source>
</evidence>
<proteinExistence type="predicted"/>
<dbReference type="Pfam" id="PF09169">
    <property type="entry name" value="BRCA-2_helical"/>
    <property type="match status" value="1"/>
</dbReference>
<dbReference type="InterPro" id="IPR015525">
    <property type="entry name" value="BRCA2"/>
</dbReference>
<evidence type="ECO:0000256" key="1">
    <source>
        <dbReference type="SAM" id="MobiDB-lite"/>
    </source>
</evidence>
<evidence type="ECO:0000259" key="2">
    <source>
        <dbReference type="Pfam" id="PF09103"/>
    </source>
</evidence>
<dbReference type="SUPFAM" id="SSF50249">
    <property type="entry name" value="Nucleic acid-binding proteins"/>
    <property type="match status" value="1"/>
</dbReference>
<feature type="region of interest" description="Disordered" evidence="1">
    <location>
        <begin position="464"/>
        <end position="494"/>
    </location>
</feature>
<feature type="region of interest" description="Disordered" evidence="1">
    <location>
        <begin position="50"/>
        <end position="69"/>
    </location>
</feature>
<dbReference type="InterPro" id="IPR015252">
    <property type="entry name" value="BRCA2_hlx"/>
</dbReference>
<accession>A0AB34K9S9</accession>
<evidence type="ECO:0000313" key="4">
    <source>
        <dbReference type="EMBL" id="KAL1529254.1"/>
    </source>
</evidence>
<keyword evidence="5" id="KW-1185">Reference proteome</keyword>
<feature type="compositionally biased region" description="Polar residues" evidence="1">
    <location>
        <begin position="75"/>
        <end position="100"/>
    </location>
</feature>
<gene>
    <name evidence="4" type="ORF">AB1Y20_000208</name>
</gene>